<dbReference type="FunFam" id="3.30.420.100:FF:000001">
    <property type="entry name" value="50S ribosomal protein L18"/>
    <property type="match status" value="1"/>
</dbReference>
<dbReference type="Pfam" id="PF00861">
    <property type="entry name" value="Ribosomal_L18p"/>
    <property type="match status" value="1"/>
</dbReference>
<dbReference type="GO" id="GO:0003735">
    <property type="term" value="F:structural constituent of ribosome"/>
    <property type="evidence" value="ECO:0007669"/>
    <property type="project" value="InterPro"/>
</dbReference>
<evidence type="ECO:0000256" key="6">
    <source>
        <dbReference type="ARBA" id="ARBA00035197"/>
    </source>
</evidence>
<evidence type="ECO:0000256" key="2">
    <source>
        <dbReference type="ARBA" id="ARBA00022730"/>
    </source>
</evidence>
<dbReference type="InterPro" id="IPR004389">
    <property type="entry name" value="Ribosomal_uL18_bac-type"/>
</dbReference>
<reference evidence="8 9" key="1">
    <citation type="journal article" date="2015" name="Nature">
        <title>rRNA introns, odd ribosomes, and small enigmatic genomes across a large radiation of phyla.</title>
        <authorList>
            <person name="Brown C.T."/>
            <person name="Hug L.A."/>
            <person name="Thomas B.C."/>
            <person name="Sharon I."/>
            <person name="Castelle C.J."/>
            <person name="Singh A."/>
            <person name="Wilkins M.J."/>
            <person name="Williams K.H."/>
            <person name="Banfield J.F."/>
        </authorList>
    </citation>
    <scope>NUCLEOTIDE SEQUENCE [LARGE SCALE GENOMIC DNA]</scope>
</reference>
<name>A0A0G2AW58_9BACT</name>
<keyword evidence="3 7" id="KW-0694">RNA-binding</keyword>
<proteinExistence type="inferred from homology"/>
<evidence type="ECO:0000256" key="3">
    <source>
        <dbReference type="ARBA" id="ARBA00022884"/>
    </source>
</evidence>
<gene>
    <name evidence="7" type="primary">rplR</name>
    <name evidence="8" type="ORF">UY82_C0001G0019</name>
</gene>
<accession>A0A0G2AW58</accession>
<dbReference type="InterPro" id="IPR005484">
    <property type="entry name" value="Ribosomal_uL18_bac/plant/anim"/>
</dbReference>
<dbReference type="GO" id="GO:0006412">
    <property type="term" value="P:translation"/>
    <property type="evidence" value="ECO:0007669"/>
    <property type="project" value="UniProtKB-UniRule"/>
</dbReference>
<keyword evidence="4 7" id="KW-0689">Ribosomal protein</keyword>
<evidence type="ECO:0000313" key="9">
    <source>
        <dbReference type="Proteomes" id="UP000033865"/>
    </source>
</evidence>
<evidence type="ECO:0000256" key="1">
    <source>
        <dbReference type="ARBA" id="ARBA00007116"/>
    </source>
</evidence>
<comment type="subunit">
    <text evidence="7">Part of the 50S ribosomal subunit; part of the 5S rRNA/L5/L18/L25 subcomplex. Contacts the 5S and 23S rRNAs.</text>
</comment>
<organism evidence="8 9">
    <name type="scientific">Candidatus Uhrbacteria bacterium GW2011_GWC2_53_7</name>
    <dbReference type="NCBI Taxonomy" id="1618986"/>
    <lineage>
        <taxon>Bacteria</taxon>
        <taxon>Candidatus Uhriibacteriota</taxon>
    </lineage>
</organism>
<comment type="caution">
    <text evidence="8">The sequence shown here is derived from an EMBL/GenBank/DDBJ whole genome shotgun (WGS) entry which is preliminary data.</text>
</comment>
<dbReference type="GO" id="GO:0022625">
    <property type="term" value="C:cytosolic large ribosomal subunit"/>
    <property type="evidence" value="ECO:0007669"/>
    <property type="project" value="TreeGrafter"/>
</dbReference>
<dbReference type="HAMAP" id="MF_01337_B">
    <property type="entry name" value="Ribosomal_uL18_B"/>
    <property type="match status" value="1"/>
</dbReference>
<keyword evidence="5 7" id="KW-0687">Ribonucleoprotein</keyword>
<dbReference type="PANTHER" id="PTHR12899:SF3">
    <property type="entry name" value="LARGE RIBOSOMAL SUBUNIT PROTEIN UL18M"/>
    <property type="match status" value="1"/>
</dbReference>
<evidence type="ECO:0000256" key="5">
    <source>
        <dbReference type="ARBA" id="ARBA00023274"/>
    </source>
</evidence>
<evidence type="ECO:0000256" key="7">
    <source>
        <dbReference type="HAMAP-Rule" id="MF_01337"/>
    </source>
</evidence>
<dbReference type="SUPFAM" id="SSF53137">
    <property type="entry name" value="Translational machinery components"/>
    <property type="match status" value="1"/>
</dbReference>
<dbReference type="AlphaFoldDB" id="A0A0G2AW58"/>
<dbReference type="GO" id="GO:0008097">
    <property type="term" value="F:5S rRNA binding"/>
    <property type="evidence" value="ECO:0007669"/>
    <property type="project" value="TreeGrafter"/>
</dbReference>
<dbReference type="Proteomes" id="UP000033865">
    <property type="component" value="Unassembled WGS sequence"/>
</dbReference>
<dbReference type="CDD" id="cd00432">
    <property type="entry name" value="Ribosomal_L18_L5e"/>
    <property type="match status" value="1"/>
</dbReference>
<comment type="function">
    <text evidence="7">This is one of the proteins that bind and probably mediate the attachment of the 5S RNA into the large ribosomal subunit, where it forms part of the central protuberance.</text>
</comment>
<dbReference type="PANTHER" id="PTHR12899">
    <property type="entry name" value="39S RIBOSOMAL PROTEIN L18, MITOCHONDRIAL"/>
    <property type="match status" value="1"/>
</dbReference>
<dbReference type="PATRIC" id="fig|1618986.3.peg.22"/>
<dbReference type="NCBIfam" id="TIGR00060">
    <property type="entry name" value="L18_bact"/>
    <property type="match status" value="1"/>
</dbReference>
<sequence>MIKNKQLIRARRAKRTRIRIHGTAQRPRLSVRRSLRHIFAQVINDDLGVTLCAASDRTLKDKKGKTERAQIVGKDMAQRTLALGVTEVIFDRGFHRYHGRVRALAEAAREAGLKF</sequence>
<dbReference type="Gene3D" id="3.30.420.100">
    <property type="match status" value="1"/>
</dbReference>
<dbReference type="InterPro" id="IPR057268">
    <property type="entry name" value="Ribosomal_L18"/>
</dbReference>
<evidence type="ECO:0000256" key="4">
    <source>
        <dbReference type="ARBA" id="ARBA00022980"/>
    </source>
</evidence>
<comment type="similarity">
    <text evidence="1 7">Belongs to the universal ribosomal protein uL18 family.</text>
</comment>
<evidence type="ECO:0000313" key="8">
    <source>
        <dbReference type="EMBL" id="KKW37114.1"/>
    </source>
</evidence>
<dbReference type="EMBL" id="LCRN01000001">
    <property type="protein sequence ID" value="KKW37114.1"/>
    <property type="molecule type" value="Genomic_DNA"/>
</dbReference>
<keyword evidence="2 7" id="KW-0699">rRNA-binding</keyword>
<protein>
    <recommendedName>
        <fullName evidence="6 7">Large ribosomal subunit protein uL18</fullName>
    </recommendedName>
</protein>